<dbReference type="OrthoDB" id="9803781at2"/>
<gene>
    <name evidence="3" type="ORF">SAMN05216302_10145</name>
</gene>
<keyword evidence="4" id="KW-1185">Reference proteome</keyword>
<dbReference type="RefSeq" id="WP_090699642.1">
    <property type="nucleotide sequence ID" value="NZ_FOSP01000014.1"/>
</dbReference>
<organism evidence="3 4">
    <name type="scientific">Nitrosomonas aestuarii</name>
    <dbReference type="NCBI Taxonomy" id="52441"/>
    <lineage>
        <taxon>Bacteria</taxon>
        <taxon>Pseudomonadati</taxon>
        <taxon>Pseudomonadota</taxon>
        <taxon>Betaproteobacteria</taxon>
        <taxon>Nitrosomonadales</taxon>
        <taxon>Nitrosomonadaceae</taxon>
        <taxon>Nitrosomonas</taxon>
    </lineage>
</organism>
<dbReference type="CDD" id="cd16329">
    <property type="entry name" value="LolA_like"/>
    <property type="match status" value="1"/>
</dbReference>
<dbReference type="Proteomes" id="UP000199533">
    <property type="component" value="Unassembled WGS sequence"/>
</dbReference>
<evidence type="ECO:0000256" key="1">
    <source>
        <dbReference type="SAM" id="SignalP"/>
    </source>
</evidence>
<dbReference type="STRING" id="52441.SAMN05216302_10145"/>
<proteinExistence type="predicted"/>
<feature type="signal peptide" evidence="1">
    <location>
        <begin position="1"/>
        <end position="33"/>
    </location>
</feature>
<reference evidence="4" key="1">
    <citation type="submission" date="2016-10" db="EMBL/GenBank/DDBJ databases">
        <authorList>
            <person name="Varghese N."/>
            <person name="Submissions S."/>
        </authorList>
    </citation>
    <scope>NUCLEOTIDE SEQUENCE [LARGE SCALE GENOMIC DNA]</scope>
    <source>
        <strain evidence="4">Nm69</strain>
    </source>
</reference>
<dbReference type="InterPro" id="IPR033399">
    <property type="entry name" value="TP_0789-like"/>
</dbReference>
<dbReference type="AlphaFoldDB" id="A0A1I4BYL2"/>
<name>A0A1I4BYL2_9PROT</name>
<evidence type="ECO:0000259" key="2">
    <source>
        <dbReference type="Pfam" id="PF17131"/>
    </source>
</evidence>
<keyword evidence="3" id="KW-0449">Lipoprotein</keyword>
<evidence type="ECO:0000313" key="4">
    <source>
        <dbReference type="Proteomes" id="UP000199533"/>
    </source>
</evidence>
<evidence type="ECO:0000313" key="3">
    <source>
        <dbReference type="EMBL" id="SFK73745.1"/>
    </source>
</evidence>
<feature type="domain" description="Uncharacterized protein TP-0789" evidence="2">
    <location>
        <begin position="92"/>
        <end position="274"/>
    </location>
</feature>
<accession>A0A1I4BYL2</accession>
<dbReference type="Pfam" id="PF17131">
    <property type="entry name" value="LolA_like"/>
    <property type="match status" value="1"/>
</dbReference>
<feature type="chain" id="PRO_5011641665" evidence="1">
    <location>
        <begin position="34"/>
        <end position="276"/>
    </location>
</feature>
<dbReference type="Gene3D" id="2.50.20.10">
    <property type="entry name" value="Lipoprotein localisation LolA/LolB/LppX"/>
    <property type="match status" value="1"/>
</dbReference>
<sequence length="276" mass="31978">MLILKRLKQFNTFNYVILAGVLVLASFANMPVAAEDLDQKGYEVAARNDRSDRGFNNSRVELEMVLKNASGAESRRVLEQSTLELPDESVGDKNLIVFFSPADIEGTALLSYAKILDPDDQWLYLPALKRVKRISSKNKSGPFVGSEFAFEDITGQELEKYEYTWLREEACGKLTCDVVERRPLYKDSGYTRQIGWVDQTDYQARKLEYYDRKGSLLKTQLFEDYKLYDDKYWRAHVWRMKNHQTGKSTDLFFKDYEFNVGLSDGDFVRGALSRQR</sequence>
<protein>
    <submittedName>
        <fullName evidence="3">Outer membrane lipoprotein-sorting protein</fullName>
    </submittedName>
</protein>
<keyword evidence="1" id="KW-0732">Signal</keyword>
<dbReference type="EMBL" id="FOSP01000014">
    <property type="protein sequence ID" value="SFK73745.1"/>
    <property type="molecule type" value="Genomic_DNA"/>
</dbReference>